<dbReference type="InterPro" id="IPR046816">
    <property type="entry name" value="MmeI_Mtase"/>
</dbReference>
<evidence type="ECO:0000259" key="6">
    <source>
        <dbReference type="Pfam" id="PF20465"/>
    </source>
</evidence>
<dbReference type="GO" id="GO:0008168">
    <property type="term" value="F:methyltransferase activity"/>
    <property type="evidence" value="ECO:0007669"/>
    <property type="project" value="UniProtKB-KW"/>
</dbReference>
<dbReference type="RefSeq" id="WP_262067018.1">
    <property type="nucleotide sequence ID" value="NZ_JAMXOD010000021.1"/>
</dbReference>
<dbReference type="PANTHER" id="PTHR33841:SF1">
    <property type="entry name" value="DNA METHYLTRANSFERASE A"/>
    <property type="match status" value="1"/>
</dbReference>
<dbReference type="InterPro" id="IPR046817">
    <property type="entry name" value="MmeI_N"/>
</dbReference>
<feature type="domain" description="MmeI-like N-terminal" evidence="5">
    <location>
        <begin position="13"/>
        <end position="190"/>
    </location>
</feature>
<evidence type="ECO:0000256" key="3">
    <source>
        <dbReference type="ARBA" id="ARBA00022679"/>
    </source>
</evidence>
<dbReference type="GO" id="GO:0032259">
    <property type="term" value="P:methylation"/>
    <property type="evidence" value="ECO:0007669"/>
    <property type="project" value="UniProtKB-KW"/>
</dbReference>
<evidence type="ECO:0000259" key="8">
    <source>
        <dbReference type="Pfam" id="PF20467"/>
    </source>
</evidence>
<dbReference type="InterPro" id="IPR046818">
    <property type="entry name" value="MmeI_C"/>
</dbReference>
<feature type="domain" description="MmeI-like C-terminal" evidence="8">
    <location>
        <begin position="862"/>
        <end position="941"/>
    </location>
</feature>
<feature type="domain" description="MmeI-like helicase spacer" evidence="6">
    <location>
        <begin position="201"/>
        <end position="277"/>
    </location>
</feature>
<dbReference type="Pfam" id="PF20465">
    <property type="entry name" value="MmeI_hel"/>
    <property type="match status" value="1"/>
</dbReference>
<organism evidence="10 11">
    <name type="scientific">Aequitasia blattaphilus</name>
    <dbReference type="NCBI Taxonomy" id="2949332"/>
    <lineage>
        <taxon>Bacteria</taxon>
        <taxon>Bacillati</taxon>
        <taxon>Bacillota</taxon>
        <taxon>Clostridia</taxon>
        <taxon>Lachnospirales</taxon>
        <taxon>Lachnospiraceae</taxon>
        <taxon>Aequitasia</taxon>
    </lineage>
</organism>
<evidence type="ECO:0000256" key="1">
    <source>
        <dbReference type="ARBA" id="ARBA00011900"/>
    </source>
</evidence>
<evidence type="ECO:0000313" key="11">
    <source>
        <dbReference type="Proteomes" id="UP001523566"/>
    </source>
</evidence>
<dbReference type="InterPro" id="IPR046819">
    <property type="entry name" value="MmeI_hel"/>
</dbReference>
<accession>A0ABT1EBM9</accession>
<keyword evidence="11" id="KW-1185">Reference proteome</keyword>
<name>A0ABT1EBM9_9FIRM</name>
<protein>
    <recommendedName>
        <fullName evidence="1">site-specific DNA-methyltransferase (adenine-specific)</fullName>
        <ecNumber evidence="1">2.1.1.72</ecNumber>
    </recommendedName>
</protein>
<feature type="domain" description="MmeI-like DNA-methyltransferase" evidence="9">
    <location>
        <begin position="364"/>
        <end position="642"/>
    </location>
</feature>
<dbReference type="PANTHER" id="PTHR33841">
    <property type="entry name" value="DNA METHYLTRANSFERASE YEEA-RELATED"/>
    <property type="match status" value="1"/>
</dbReference>
<keyword evidence="2 10" id="KW-0489">Methyltransferase</keyword>
<dbReference type="SUPFAM" id="SSF53335">
    <property type="entry name" value="S-adenosyl-L-methionine-dependent methyltransferases"/>
    <property type="match status" value="1"/>
</dbReference>
<reference evidence="10 11" key="1">
    <citation type="journal article" date="2022" name="Genome Biol. Evol.">
        <title>Host diet, physiology and behaviors set the stage for Lachnospiraceae cladogenesis.</title>
        <authorList>
            <person name="Vera-Ponce De Leon A."/>
            <person name="Schneider M."/>
            <person name="Jahnes B.C."/>
            <person name="Sadowski V."/>
            <person name="Camuy-Velez L.A."/>
            <person name="Duan J."/>
            <person name="Sabree Z.L."/>
        </authorList>
    </citation>
    <scope>NUCLEOTIDE SEQUENCE [LARGE SCALE GENOMIC DNA]</scope>
    <source>
        <strain evidence="10 11">PAL113</strain>
    </source>
</reference>
<evidence type="ECO:0000259" key="7">
    <source>
        <dbReference type="Pfam" id="PF20466"/>
    </source>
</evidence>
<dbReference type="Proteomes" id="UP001523566">
    <property type="component" value="Unassembled WGS sequence"/>
</dbReference>
<proteinExistence type="predicted"/>
<evidence type="ECO:0000256" key="4">
    <source>
        <dbReference type="ARBA" id="ARBA00047942"/>
    </source>
</evidence>
<dbReference type="EMBL" id="JAMZFW010000021">
    <property type="protein sequence ID" value="MCP1103244.1"/>
    <property type="molecule type" value="Genomic_DNA"/>
</dbReference>
<evidence type="ECO:0000313" key="10">
    <source>
        <dbReference type="EMBL" id="MCP1103244.1"/>
    </source>
</evidence>
<gene>
    <name evidence="10" type="ORF">NK125_12600</name>
</gene>
<dbReference type="Gene3D" id="3.40.50.150">
    <property type="entry name" value="Vaccinia Virus protein VP39"/>
    <property type="match status" value="1"/>
</dbReference>
<sequence length="945" mass="109130">MNKQMTEVEQKKEAKKFVESWKGRGYEKGESQSFWLSLLGNVFGVVSPEAYIDFERQVKLDHTSFIDGVINETHVVVEQKSIGKDLRKAIRQSDGSTLTPFQQAKRYSSEMTYDERPRWIVLSNFEEFHIYDMNKPSGEPEVVLLENLPTEYYRLSFLTNQKKDNIRKEEEISIKAGDLVGKLYDGLIEQYHDKTSAESLHSLNLLCVRLVFCMYAEDAGLFGNRDMFYDYLKNYPYNIARQAIIELFEVLNTKPEDRDPYLNADLAQFPYVNGGLFEDKRIEIPQFTEDIYETLLNQASRDFDWSKISPTIFGAVFESTLNPETRRSGGMHYTSIENIHKVIDPLFLNDLKDELEKVRQIGEVTKRNNKLAGFQQKLASLTFLDPACGSGNFLTETYLEIRRLENETIRLNVKKGNKDIEGQVKMLFDEALESESSNPIKVSIAQFYGIEINDFASTVAKTALWIAEAQMLKETEEILYMKLDFLPLKSYANIVTGNSLRMDWNNVVQKSQMRYIMGNPPFLGYSNQDEEQAKDMLTIYADRDGKPYRRAGKIDYVSAWYFKASEYINATQIHCAFVSTNSITQGDQVTPVWKPLFERFGISIDFCYRSFIWTSEAKKKAAVHCVIIGFSSEGRSNKYIYDGDTIPKPATIINPYLLNAPVIFLESRSKPLYPSLKMTTGNRPADGGHLIIENDEYEEFIKKEPDSKKYIKRLVGADEYINNKKRYCLWLVNVSPTQIRSMPEVLKRVSACREDRLKGAADRRKLADTPHLFRETRNPNSYMLIPLTSSENRRYIPFGFFGSDTIPTNAATIIENATLYEFGILISNVHMSWMRAVAGRLEMRYRYSKDIVYNNFPWPEVSEEQKEGIKKSGQMILKARSLYPDSTPADLYNEVLMPKELREAHRLNDKLVMQAYNMPLSGEERVNEEKCVQILFEMYKNKVGE</sequence>
<dbReference type="InterPro" id="IPR046820">
    <property type="entry name" value="MmeI_TRD"/>
</dbReference>
<dbReference type="Pfam" id="PF20464">
    <property type="entry name" value="MmeI_N"/>
    <property type="match status" value="1"/>
</dbReference>
<dbReference type="InterPro" id="IPR029063">
    <property type="entry name" value="SAM-dependent_MTases_sf"/>
</dbReference>
<feature type="domain" description="MmeI-like target recognition" evidence="7">
    <location>
        <begin position="660"/>
        <end position="860"/>
    </location>
</feature>
<evidence type="ECO:0000256" key="2">
    <source>
        <dbReference type="ARBA" id="ARBA00022603"/>
    </source>
</evidence>
<evidence type="ECO:0000259" key="9">
    <source>
        <dbReference type="Pfam" id="PF20473"/>
    </source>
</evidence>
<evidence type="ECO:0000259" key="5">
    <source>
        <dbReference type="Pfam" id="PF20464"/>
    </source>
</evidence>
<dbReference type="Pfam" id="PF20466">
    <property type="entry name" value="MmeI_TRD"/>
    <property type="match status" value="1"/>
</dbReference>
<dbReference type="InterPro" id="IPR050953">
    <property type="entry name" value="N4_N6_ade-DNA_methylase"/>
</dbReference>
<dbReference type="EC" id="2.1.1.72" evidence="1"/>
<keyword evidence="3" id="KW-0808">Transferase</keyword>
<dbReference type="Pfam" id="PF20473">
    <property type="entry name" value="MmeI_Mtase"/>
    <property type="match status" value="1"/>
</dbReference>
<dbReference type="Pfam" id="PF20467">
    <property type="entry name" value="MmeI_C"/>
    <property type="match status" value="1"/>
</dbReference>
<comment type="catalytic activity">
    <reaction evidence="4">
        <text>a 2'-deoxyadenosine in DNA + S-adenosyl-L-methionine = an N(6)-methyl-2'-deoxyadenosine in DNA + S-adenosyl-L-homocysteine + H(+)</text>
        <dbReference type="Rhea" id="RHEA:15197"/>
        <dbReference type="Rhea" id="RHEA-COMP:12418"/>
        <dbReference type="Rhea" id="RHEA-COMP:12419"/>
        <dbReference type="ChEBI" id="CHEBI:15378"/>
        <dbReference type="ChEBI" id="CHEBI:57856"/>
        <dbReference type="ChEBI" id="CHEBI:59789"/>
        <dbReference type="ChEBI" id="CHEBI:90615"/>
        <dbReference type="ChEBI" id="CHEBI:90616"/>
        <dbReference type="EC" id="2.1.1.72"/>
    </reaction>
</comment>
<comment type="caution">
    <text evidence="10">The sequence shown here is derived from an EMBL/GenBank/DDBJ whole genome shotgun (WGS) entry which is preliminary data.</text>
</comment>